<comment type="caution">
    <text evidence="1">The sequence shown here is derived from an EMBL/GenBank/DDBJ whole genome shotgun (WGS) entry which is preliminary data.</text>
</comment>
<dbReference type="EMBL" id="JAAWWP010000003">
    <property type="protein sequence ID" value="NKI40990.1"/>
    <property type="molecule type" value="Genomic_DNA"/>
</dbReference>
<protein>
    <recommendedName>
        <fullName evidence="3">Regulatory protein</fullName>
    </recommendedName>
</protein>
<gene>
    <name evidence="1" type="ORF">HFV08_07020</name>
</gene>
<name>A0ABX1H0Z3_9ACTN</name>
<sequence>MTARSVARVGDQIRDVSADRSGIVTDMSDGAYVLRPVHGGGTWWTVDDPAHLEVTMTREQRAAEGRV</sequence>
<evidence type="ECO:0000313" key="1">
    <source>
        <dbReference type="EMBL" id="NKI40990.1"/>
    </source>
</evidence>
<evidence type="ECO:0000313" key="2">
    <source>
        <dbReference type="Proteomes" id="UP000772196"/>
    </source>
</evidence>
<reference evidence="1 2" key="1">
    <citation type="submission" date="2020-04" db="EMBL/GenBank/DDBJ databases">
        <title>Phylogenetic Diversity and Antibacterial Activity against Ralstonia solanacearum of Endophytic Actinomycete Isolated from Moss.</title>
        <authorList>
            <person name="Zhuang X."/>
        </authorList>
    </citation>
    <scope>NUCLEOTIDE SEQUENCE [LARGE SCALE GENOMIC DNA]</scope>
    <source>
        <strain evidence="1 2">LD120</strain>
    </source>
</reference>
<keyword evidence="2" id="KW-1185">Reference proteome</keyword>
<proteinExistence type="predicted"/>
<dbReference type="Proteomes" id="UP000772196">
    <property type="component" value="Unassembled WGS sequence"/>
</dbReference>
<organism evidence="1 2">
    <name type="scientific">Streptomyces physcomitrii</name>
    <dbReference type="NCBI Taxonomy" id="2724184"/>
    <lineage>
        <taxon>Bacteria</taxon>
        <taxon>Bacillati</taxon>
        <taxon>Actinomycetota</taxon>
        <taxon>Actinomycetes</taxon>
        <taxon>Kitasatosporales</taxon>
        <taxon>Streptomycetaceae</taxon>
        <taxon>Streptomyces</taxon>
    </lineage>
</organism>
<accession>A0ABX1H0Z3</accession>
<evidence type="ECO:0008006" key="3">
    <source>
        <dbReference type="Google" id="ProtNLM"/>
    </source>
</evidence>